<keyword evidence="2" id="KW-0732">Signal</keyword>
<dbReference type="SUPFAM" id="SSF50939">
    <property type="entry name" value="Sialidases"/>
    <property type="match status" value="1"/>
</dbReference>
<dbReference type="PANTHER" id="PTHR43739">
    <property type="entry name" value="XYLOGLUCANASE (EUROFUNG)"/>
    <property type="match status" value="1"/>
</dbReference>
<dbReference type="KEGG" id="gph:GEMMAAP_16070"/>
<reference evidence="4 5" key="1">
    <citation type="journal article" date="2014" name="Proc. Natl. Acad. Sci. U.S.A.">
        <title>Functional type 2 photosynthetic reaction centers found in the rare bacterial phylum Gemmatimonadetes.</title>
        <authorList>
            <person name="Zeng Y."/>
            <person name="Feng F."/>
            <person name="Medova H."/>
            <person name="Dean J."/>
            <person name="Koblizek M."/>
        </authorList>
    </citation>
    <scope>NUCLEOTIDE SEQUENCE [LARGE SCALE GENOMIC DNA]</scope>
    <source>
        <strain evidence="4 5">AP64</strain>
    </source>
</reference>
<accession>A0A143BN24</accession>
<gene>
    <name evidence="4" type="ORF">GEMMAAP_16070</name>
</gene>
<keyword evidence="1" id="KW-0677">Repeat</keyword>
<keyword evidence="5" id="KW-1185">Reference proteome</keyword>
<dbReference type="AlphaFoldDB" id="A0A143BN24"/>
<sequence length="1001" mass="109344">MLTHPLSRSVATAALWLTCAAPIVSAQAPFRADDLNGLRLRSIGPASMSGRVVDMDVVESNPYTMYVAGATGGLWRTTDNGINWTSIFDAPVHSIGDVAVFQPNPQIIWVGTGERASRQSVGWGDGVYKSTDAGKTWVNMGLRTSMHIGRIQLHPTDPNTAWVAAQGSVWGAGGERGLFKTTDGGRTWTQVLKTDENTGATDVAIDWNDPNVLYAATYQRRRSAYGFDGGGPGSALWKSTDGGNTWGKIVGGGLPTGEYGRIGIAVYRKNPRTVVVSIEQGARYNASTAYIQRKAGLYRSEDAGANWTFMSDWNPRPMYASQPTIDPNDDKRIYMLNAYSFSDDGGKTFTAPRTTTHGDDRFVWVNPKDSRHVIKLDDGGIGISYDRGNSFLFVSSLPLSQWYRVALDNAVPFNVYGGLQDNGCWMGPSASWTTSGILNDHWSRLCGGDGFFVVPNPKNSRTVYSASQFLGLQKNDTKTWQVQDLRPGDSTGRIAGRRNWETWGKPGATQVLGNAMHPANWDSPIVVSPHDTNTLYVGMQHLFTSRDGGRTWKSLGDMTTGVDRSTLPLMGRKPSEATLSLDDGVPYFPGVTALAESPLAKGLLYSGTDDGRFRVSRNAGLSWADAQTKFPGLPKDSWFAGVEPSRHAAGTVYVVADNHRSNYMSNYVYKSTDFGATFTRIEGDLPPNRVARTIREDPRNANLLYLATEFGVFYSPNGGLNWLSLRANMPLMPFNDIAVHPRDNALVLASHARGVWILDQLNALQELTPAVASSAAHLFTVQPAHQIRTTNLRPHTGDMIFRGENPANGALLDYWVRDEGAKVALTVHDARGQLVQTLTPSAKRGVNRVVWNLRHADLPIRSGGGEDDDEGPRATTPGPLVLPGTYTVRLVHDGRTMSRTVVVKEDPRVTVTVAERAAWTAFHRDVAGVVTSFAEVATRVRGMSGTDASTRDLKRQAQELSARLSTLYSAVGRWTGSPTADQRSQLRYYKRMAAELDKASK</sequence>
<dbReference type="CDD" id="cd15482">
    <property type="entry name" value="Sialidase_non-viral"/>
    <property type="match status" value="2"/>
</dbReference>
<dbReference type="SUPFAM" id="SSF110296">
    <property type="entry name" value="Oligoxyloglucan reducing end-specific cellobiohydrolase"/>
    <property type="match status" value="1"/>
</dbReference>
<evidence type="ECO:0000256" key="2">
    <source>
        <dbReference type="SAM" id="SignalP"/>
    </source>
</evidence>
<dbReference type="EMBL" id="CP011454">
    <property type="protein sequence ID" value="AMW05900.1"/>
    <property type="molecule type" value="Genomic_DNA"/>
</dbReference>
<dbReference type="GO" id="GO:0010411">
    <property type="term" value="P:xyloglucan metabolic process"/>
    <property type="evidence" value="ECO:0007669"/>
    <property type="project" value="TreeGrafter"/>
</dbReference>
<reference evidence="4 5" key="2">
    <citation type="journal article" date="2016" name="Environ. Microbiol. Rep.">
        <title>Metagenomic evidence for the presence of phototrophic Gemmatimonadetes bacteria in diverse environments.</title>
        <authorList>
            <person name="Zeng Y."/>
            <person name="Baumbach J."/>
            <person name="Barbosa E.G."/>
            <person name="Azevedo V."/>
            <person name="Zhang C."/>
            <person name="Koblizek M."/>
        </authorList>
    </citation>
    <scope>NUCLEOTIDE SEQUENCE [LARGE SCALE GENOMIC DNA]</scope>
    <source>
        <strain evidence="4 5">AP64</strain>
    </source>
</reference>
<dbReference type="InterPro" id="IPR036278">
    <property type="entry name" value="Sialidase_sf"/>
</dbReference>
<evidence type="ECO:0000313" key="4">
    <source>
        <dbReference type="EMBL" id="AMW05900.1"/>
    </source>
</evidence>
<feature type="signal peptide" evidence="2">
    <location>
        <begin position="1"/>
        <end position="26"/>
    </location>
</feature>
<name>A0A143BN24_9BACT</name>
<dbReference type="Gene3D" id="2.60.40.4070">
    <property type="match status" value="1"/>
</dbReference>
<dbReference type="Proteomes" id="UP000076404">
    <property type="component" value="Chromosome"/>
</dbReference>
<evidence type="ECO:0000259" key="3">
    <source>
        <dbReference type="Pfam" id="PF15902"/>
    </source>
</evidence>
<dbReference type="PANTHER" id="PTHR43739:SF5">
    <property type="entry name" value="EXO-ALPHA-SIALIDASE"/>
    <property type="match status" value="1"/>
</dbReference>
<evidence type="ECO:0000256" key="1">
    <source>
        <dbReference type="ARBA" id="ARBA00022737"/>
    </source>
</evidence>
<dbReference type="STRING" id="1379270.GEMMAAP_16070"/>
<evidence type="ECO:0000313" key="5">
    <source>
        <dbReference type="Proteomes" id="UP000076404"/>
    </source>
</evidence>
<dbReference type="Pfam" id="PF15902">
    <property type="entry name" value="Sortilin-Vps10"/>
    <property type="match status" value="1"/>
</dbReference>
<dbReference type="eggNOG" id="COG4447">
    <property type="taxonomic scope" value="Bacteria"/>
</dbReference>
<dbReference type="RefSeq" id="WP_043579375.1">
    <property type="nucleotide sequence ID" value="NZ_CP011454.1"/>
</dbReference>
<dbReference type="InterPro" id="IPR052025">
    <property type="entry name" value="Xyloglucanase_GH74"/>
</dbReference>
<dbReference type="Gene3D" id="2.130.10.10">
    <property type="entry name" value="YVTN repeat-like/Quinoprotein amine dehydrogenase"/>
    <property type="match status" value="3"/>
</dbReference>
<dbReference type="InterPro" id="IPR015943">
    <property type="entry name" value="WD40/YVTN_repeat-like_dom_sf"/>
</dbReference>
<proteinExistence type="predicted"/>
<feature type="chain" id="PRO_5007506846" description="Sortilin N-terminal domain-containing protein" evidence="2">
    <location>
        <begin position="27"/>
        <end position="1001"/>
    </location>
</feature>
<dbReference type="InterPro" id="IPR031778">
    <property type="entry name" value="Sortilin_N"/>
</dbReference>
<protein>
    <recommendedName>
        <fullName evidence="3">Sortilin N-terminal domain-containing protein</fullName>
    </recommendedName>
</protein>
<dbReference type="OrthoDB" id="9757809at2"/>
<organism evidence="4 5">
    <name type="scientific">Gemmatimonas phototrophica</name>
    <dbReference type="NCBI Taxonomy" id="1379270"/>
    <lineage>
        <taxon>Bacteria</taxon>
        <taxon>Pseudomonadati</taxon>
        <taxon>Gemmatimonadota</taxon>
        <taxon>Gemmatimonadia</taxon>
        <taxon>Gemmatimonadales</taxon>
        <taxon>Gemmatimonadaceae</taxon>
        <taxon>Gemmatimonas</taxon>
    </lineage>
</organism>
<feature type="domain" description="Sortilin N-terminal" evidence="3">
    <location>
        <begin position="127"/>
        <end position="249"/>
    </location>
</feature>